<dbReference type="SUPFAM" id="SSF47090">
    <property type="entry name" value="PGBD-like"/>
    <property type="match status" value="1"/>
</dbReference>
<dbReference type="Proteomes" id="UP001551482">
    <property type="component" value="Unassembled WGS sequence"/>
</dbReference>
<keyword evidence="4" id="KW-0812">Transmembrane</keyword>
<reference evidence="6 7" key="1">
    <citation type="submission" date="2024-06" db="EMBL/GenBank/DDBJ databases">
        <title>The Natural Products Discovery Center: Release of the First 8490 Sequenced Strains for Exploring Actinobacteria Biosynthetic Diversity.</title>
        <authorList>
            <person name="Kalkreuter E."/>
            <person name="Kautsar S.A."/>
            <person name="Yang D."/>
            <person name="Bader C.D."/>
            <person name="Teijaro C.N."/>
            <person name="Fluegel L."/>
            <person name="Davis C.M."/>
            <person name="Simpson J.R."/>
            <person name="Lauterbach L."/>
            <person name="Steele A.D."/>
            <person name="Gui C."/>
            <person name="Meng S."/>
            <person name="Li G."/>
            <person name="Viehrig K."/>
            <person name="Ye F."/>
            <person name="Su P."/>
            <person name="Kiefer A.F."/>
            <person name="Nichols A."/>
            <person name="Cepeda A.J."/>
            <person name="Yan W."/>
            <person name="Fan B."/>
            <person name="Jiang Y."/>
            <person name="Adhikari A."/>
            <person name="Zheng C.-J."/>
            <person name="Schuster L."/>
            <person name="Cowan T.M."/>
            <person name="Smanski M.J."/>
            <person name="Chevrette M.G."/>
            <person name="De Carvalho L.P.S."/>
            <person name="Shen B."/>
        </authorList>
    </citation>
    <scope>NUCLEOTIDE SEQUENCE [LARGE SCALE GENOMIC DNA]</scope>
    <source>
        <strain evidence="6 7">NPDC048946</strain>
    </source>
</reference>
<evidence type="ECO:0000256" key="3">
    <source>
        <dbReference type="SAM" id="MobiDB-lite"/>
    </source>
</evidence>
<feature type="domain" description="Peptidoglycan binding-like" evidence="5">
    <location>
        <begin position="159"/>
        <end position="194"/>
    </location>
</feature>
<dbReference type="EMBL" id="JBEZFP010000043">
    <property type="protein sequence ID" value="MEU8135450.1"/>
    <property type="molecule type" value="Genomic_DNA"/>
</dbReference>
<evidence type="ECO:0000259" key="5">
    <source>
        <dbReference type="Pfam" id="PF01471"/>
    </source>
</evidence>
<gene>
    <name evidence="6" type="ORF">AB0C36_18245</name>
</gene>
<protein>
    <submittedName>
        <fullName evidence="6">Peptidoglycan-binding protein</fullName>
    </submittedName>
</protein>
<keyword evidence="7" id="KW-1185">Reference proteome</keyword>
<feature type="transmembrane region" description="Helical" evidence="4">
    <location>
        <begin position="31"/>
        <end position="52"/>
    </location>
</feature>
<comment type="caution">
    <text evidence="6">The sequence shown here is derived from an EMBL/GenBank/DDBJ whole genome shotgun (WGS) entry which is preliminary data.</text>
</comment>
<evidence type="ECO:0000256" key="1">
    <source>
        <dbReference type="ARBA" id="ARBA00004196"/>
    </source>
</evidence>
<keyword evidence="4" id="KW-0472">Membrane</keyword>
<dbReference type="Pfam" id="PF01471">
    <property type="entry name" value="PG_binding_1"/>
    <property type="match status" value="1"/>
</dbReference>
<feature type="region of interest" description="Disordered" evidence="3">
    <location>
        <begin position="203"/>
        <end position="225"/>
    </location>
</feature>
<evidence type="ECO:0000256" key="4">
    <source>
        <dbReference type="SAM" id="Phobius"/>
    </source>
</evidence>
<dbReference type="Gene3D" id="1.10.101.10">
    <property type="entry name" value="PGBD-like superfamily/PGBD"/>
    <property type="match status" value="1"/>
</dbReference>
<dbReference type="InterPro" id="IPR002477">
    <property type="entry name" value="Peptidoglycan-bd-like"/>
</dbReference>
<accession>A0ABV3DI74</accession>
<comment type="subcellular location">
    <subcellularLocation>
        <location evidence="1">Cell envelope</location>
    </subcellularLocation>
</comment>
<evidence type="ECO:0000313" key="7">
    <source>
        <dbReference type="Proteomes" id="UP001551482"/>
    </source>
</evidence>
<evidence type="ECO:0000313" key="6">
    <source>
        <dbReference type="EMBL" id="MEU8135450.1"/>
    </source>
</evidence>
<dbReference type="Gene3D" id="2.40.420.20">
    <property type="match status" value="1"/>
</dbReference>
<feature type="region of interest" description="Disordered" evidence="3">
    <location>
        <begin position="301"/>
        <end position="325"/>
    </location>
</feature>
<dbReference type="RefSeq" id="WP_358355205.1">
    <property type="nucleotide sequence ID" value="NZ_JBEZFP010000043.1"/>
</dbReference>
<proteinExistence type="predicted"/>
<keyword evidence="2" id="KW-0175">Coiled coil</keyword>
<evidence type="ECO:0000256" key="2">
    <source>
        <dbReference type="ARBA" id="ARBA00023054"/>
    </source>
</evidence>
<name>A0ABV3DI74_9ACTN</name>
<keyword evidence="4" id="KW-1133">Transmembrane helix</keyword>
<dbReference type="PANTHER" id="PTHR32347:SF23">
    <property type="entry name" value="BLL5650 PROTEIN"/>
    <property type="match status" value="1"/>
</dbReference>
<sequence length="438" mass="43946">MRHNEGPAFRLTNAEDAYAAEGFVDRRRRMLVITVVTALVVALGGLGAAQFVKSPGEHAAEADAPPHSLITAEVESRRLVDTVVLRGRVTAAQSVDVTAQGAGKSLEDSGGSAVVTAVRVKTGDALAAGQVLVEISGRPVFVLPGAVPAYRDLKPGAEGKDVAQLQQALSAVGLNTGADPSGSYGVGTRDAVAALYQRIGYSAPQAQGSDDGKTETPPDPAKSGAMVPASEVVFLGAFPGRVDSVNAQVGKPAAEKVLGISSGALVIRGALAPHEKGLVRPDMQVKVLSEVTGLEAAAKVTSVADTPSDPNAANGDGGETKSGSGARTYEMVATPTQPLNAKLAGQDVRLTVEAAASAGPVLVVPLSAVSAGADGRTVVTVVEPNGAKRRVEVRPGTTGDGYVQVTPVANARLGAGERVMIGVAGGPAGAAATAGADK</sequence>
<dbReference type="PANTHER" id="PTHR32347">
    <property type="entry name" value="EFFLUX SYSTEM COMPONENT YKNX-RELATED"/>
    <property type="match status" value="1"/>
</dbReference>
<dbReference type="InterPro" id="IPR050465">
    <property type="entry name" value="UPF0194_transport"/>
</dbReference>
<organism evidence="6 7">
    <name type="scientific">Streptodolium elevatio</name>
    <dbReference type="NCBI Taxonomy" id="3157996"/>
    <lineage>
        <taxon>Bacteria</taxon>
        <taxon>Bacillati</taxon>
        <taxon>Actinomycetota</taxon>
        <taxon>Actinomycetes</taxon>
        <taxon>Kitasatosporales</taxon>
        <taxon>Streptomycetaceae</taxon>
        <taxon>Streptodolium</taxon>
    </lineage>
</organism>
<dbReference type="InterPro" id="IPR036366">
    <property type="entry name" value="PGBDSf"/>
</dbReference>
<dbReference type="InterPro" id="IPR036365">
    <property type="entry name" value="PGBD-like_sf"/>
</dbReference>